<dbReference type="Pfam" id="PF03466">
    <property type="entry name" value="LysR_substrate"/>
    <property type="match status" value="1"/>
</dbReference>
<keyword evidence="4" id="KW-0804">Transcription</keyword>
<evidence type="ECO:0000259" key="5">
    <source>
        <dbReference type="PROSITE" id="PS50931"/>
    </source>
</evidence>
<accession>A0ABX7JMV4</accession>
<geneLocation type="plasmid" evidence="6 7">
    <name>p1</name>
</geneLocation>
<dbReference type="InterPro" id="IPR000847">
    <property type="entry name" value="LysR_HTH_N"/>
</dbReference>
<dbReference type="InterPro" id="IPR058163">
    <property type="entry name" value="LysR-type_TF_proteobact-type"/>
</dbReference>
<feature type="domain" description="HTH lysR-type" evidence="5">
    <location>
        <begin position="6"/>
        <end position="63"/>
    </location>
</feature>
<comment type="similarity">
    <text evidence="1">Belongs to the LysR transcriptional regulatory family.</text>
</comment>
<reference evidence="6 7" key="1">
    <citation type="submission" date="2021-02" db="EMBL/GenBank/DDBJ databases">
        <title>Paracoccus methylovroum sp.nov., a new methanol and methylamine utilizing methylotrophic denitrifer.</title>
        <authorList>
            <person name="Timsy T."/>
            <person name="Behrendt U."/>
            <person name="Ulrich A."/>
            <person name="Spanner T."/>
            <person name="Foesel B.U."/>
            <person name="Horn M.A."/>
            <person name="Kolb S."/>
        </authorList>
    </citation>
    <scope>NUCLEOTIDE SEQUENCE [LARGE SCALE GENOMIC DNA]</scope>
    <source>
        <strain evidence="6 7">H4-D09</strain>
        <plasmid evidence="6 7">p1</plasmid>
    </source>
</reference>
<dbReference type="PANTHER" id="PTHR30537">
    <property type="entry name" value="HTH-TYPE TRANSCRIPTIONAL REGULATOR"/>
    <property type="match status" value="1"/>
</dbReference>
<keyword evidence="3" id="KW-0238">DNA-binding</keyword>
<dbReference type="InterPro" id="IPR005119">
    <property type="entry name" value="LysR_subst-bd"/>
</dbReference>
<evidence type="ECO:0000256" key="3">
    <source>
        <dbReference type="ARBA" id="ARBA00023125"/>
    </source>
</evidence>
<evidence type="ECO:0000256" key="2">
    <source>
        <dbReference type="ARBA" id="ARBA00023015"/>
    </source>
</evidence>
<proteinExistence type="inferred from homology"/>
<evidence type="ECO:0000256" key="4">
    <source>
        <dbReference type="ARBA" id="ARBA00023163"/>
    </source>
</evidence>
<dbReference type="SUPFAM" id="SSF53850">
    <property type="entry name" value="Periplasmic binding protein-like II"/>
    <property type="match status" value="1"/>
</dbReference>
<dbReference type="Pfam" id="PF00126">
    <property type="entry name" value="HTH_1"/>
    <property type="match status" value="1"/>
</dbReference>
<dbReference type="Gene3D" id="1.10.10.10">
    <property type="entry name" value="Winged helix-like DNA-binding domain superfamily/Winged helix DNA-binding domain"/>
    <property type="match status" value="1"/>
</dbReference>
<keyword evidence="2" id="KW-0805">Transcription regulation</keyword>
<dbReference type="RefSeq" id="WP_205295266.1">
    <property type="nucleotide sequence ID" value="NZ_CP070369.1"/>
</dbReference>
<keyword evidence="7" id="KW-1185">Reference proteome</keyword>
<dbReference type="SUPFAM" id="SSF46785">
    <property type="entry name" value="Winged helix' DNA-binding domain"/>
    <property type="match status" value="1"/>
</dbReference>
<dbReference type="PROSITE" id="PS50931">
    <property type="entry name" value="HTH_LYSR"/>
    <property type="match status" value="1"/>
</dbReference>
<keyword evidence="6" id="KW-0614">Plasmid</keyword>
<dbReference type="EMBL" id="CP070369">
    <property type="protein sequence ID" value="QRZ14289.1"/>
    <property type="molecule type" value="Genomic_DNA"/>
</dbReference>
<evidence type="ECO:0000313" key="6">
    <source>
        <dbReference type="EMBL" id="QRZ14289.1"/>
    </source>
</evidence>
<evidence type="ECO:0000313" key="7">
    <source>
        <dbReference type="Proteomes" id="UP000663629"/>
    </source>
</evidence>
<sequence length="310" mass="34339">MKTLLPPLRALQAFEAFGRLGSVNAAASALGVTSGAISQQLRLLEEHVGAVLLVKDGRRATLTPAARTYHGLISQGFGRLMLAQDYILSHRQSEELTVSGFPTMMSHFLNPRLAEFQTMHKKVAIRVIATHQEADPSMLENTFRLTYGEASQQYTHSRVLYTDHCFPVCSPAFLDRYPQARDPAKLIDLPLIGIDWGKSYTTEPHWRDWFTAQGSEDPPAIRQAAVYSVSGLALQAAIAGQGAVLGQASFVREDLRTGRLIRLSDDSLSMPDPYHICWGATTLEQPVARDFLNWLVLITKPLRSANPQQD</sequence>
<name>A0ABX7JMV4_9RHOB</name>
<organism evidence="6 7">
    <name type="scientific">Paracoccus methylovorus</name>
    <dbReference type="NCBI Taxonomy" id="2812658"/>
    <lineage>
        <taxon>Bacteria</taxon>
        <taxon>Pseudomonadati</taxon>
        <taxon>Pseudomonadota</taxon>
        <taxon>Alphaproteobacteria</taxon>
        <taxon>Rhodobacterales</taxon>
        <taxon>Paracoccaceae</taxon>
        <taxon>Paracoccus</taxon>
    </lineage>
</organism>
<gene>
    <name evidence="6" type="ORF">JWJ88_12385</name>
</gene>
<dbReference type="InterPro" id="IPR036388">
    <property type="entry name" value="WH-like_DNA-bd_sf"/>
</dbReference>
<dbReference type="InterPro" id="IPR036390">
    <property type="entry name" value="WH_DNA-bd_sf"/>
</dbReference>
<evidence type="ECO:0000256" key="1">
    <source>
        <dbReference type="ARBA" id="ARBA00009437"/>
    </source>
</evidence>
<dbReference type="PANTHER" id="PTHR30537:SF79">
    <property type="entry name" value="TRANSCRIPTIONAL REGULATOR-RELATED"/>
    <property type="match status" value="1"/>
</dbReference>
<dbReference type="Proteomes" id="UP000663629">
    <property type="component" value="Plasmid p1"/>
</dbReference>
<protein>
    <submittedName>
        <fullName evidence="6">LysR family transcriptional regulator</fullName>
    </submittedName>
</protein>
<dbReference type="Gene3D" id="3.40.190.10">
    <property type="entry name" value="Periplasmic binding protein-like II"/>
    <property type="match status" value="2"/>
</dbReference>